<dbReference type="InterPro" id="IPR000589">
    <property type="entry name" value="Ribosomal_uS15"/>
</dbReference>
<keyword evidence="2 4" id="KW-0689">Ribosomal protein</keyword>
<dbReference type="Gene3D" id="1.10.287.10">
    <property type="entry name" value="S15/NS1, RNA-binding"/>
    <property type="match status" value="1"/>
</dbReference>
<gene>
    <name evidence="6" type="primary">g4609</name>
    <name evidence="6" type="ORF">VP750_LOCUS3929</name>
</gene>
<keyword evidence="3 4" id="KW-0687">Ribonucleoprotein</keyword>
<sequence>MGADTSFSSQRLITTTAPAHRFSRVKDPVSHAGAVAGDDPKVYLVDKFLGSEVMSSSEARQQRINEVVSTYQRYPGDTGSTEVQVAILTVRILAMAEHMKVHRKDFSSRLGLEGMLAQRRKLLQYLRRADFDAYAKMLSALGLKDRYMKQDRLTLRRSSGAEGYQS</sequence>
<proteinExistence type="inferred from homology"/>
<name>A0ABP1FUQ1_9CHLO</name>
<organism evidence="6 7">
    <name type="scientific">Coccomyxa viridis</name>
    <dbReference type="NCBI Taxonomy" id="1274662"/>
    <lineage>
        <taxon>Eukaryota</taxon>
        <taxon>Viridiplantae</taxon>
        <taxon>Chlorophyta</taxon>
        <taxon>core chlorophytes</taxon>
        <taxon>Trebouxiophyceae</taxon>
        <taxon>Trebouxiophyceae incertae sedis</taxon>
        <taxon>Coccomyxaceae</taxon>
        <taxon>Coccomyxa</taxon>
    </lineage>
</organism>
<dbReference type="SMART" id="SM01387">
    <property type="entry name" value="Ribosomal_S15"/>
    <property type="match status" value="1"/>
</dbReference>
<comment type="similarity">
    <text evidence="1 4">Belongs to the universal ribosomal protein uS15 family.</text>
</comment>
<dbReference type="InterPro" id="IPR009068">
    <property type="entry name" value="uS15_NS1_RNA-bd_sf"/>
</dbReference>
<evidence type="ECO:0000256" key="1">
    <source>
        <dbReference type="ARBA" id="ARBA00008434"/>
    </source>
</evidence>
<keyword evidence="7" id="KW-1185">Reference proteome</keyword>
<dbReference type="HAMAP" id="MF_01343_B">
    <property type="entry name" value="Ribosomal_uS15_B"/>
    <property type="match status" value="1"/>
</dbReference>
<evidence type="ECO:0000313" key="6">
    <source>
        <dbReference type="EMBL" id="CAL5222270.1"/>
    </source>
</evidence>
<dbReference type="Proteomes" id="UP001497392">
    <property type="component" value="Unassembled WGS sequence"/>
</dbReference>
<dbReference type="PROSITE" id="PS00362">
    <property type="entry name" value="RIBOSOMAL_S15"/>
    <property type="match status" value="1"/>
</dbReference>
<dbReference type="Pfam" id="PF00312">
    <property type="entry name" value="Ribosomal_S15"/>
    <property type="match status" value="1"/>
</dbReference>
<dbReference type="EMBL" id="CAXHTA020000006">
    <property type="protein sequence ID" value="CAL5222270.1"/>
    <property type="molecule type" value="Genomic_DNA"/>
</dbReference>
<comment type="caution">
    <text evidence="6">The sequence shown here is derived from an EMBL/GenBank/DDBJ whole genome shotgun (WGS) entry which is preliminary data.</text>
</comment>
<dbReference type="Gene3D" id="6.10.250.3130">
    <property type="match status" value="1"/>
</dbReference>
<dbReference type="InterPro" id="IPR005290">
    <property type="entry name" value="Ribosomal_uS15_bac-type"/>
</dbReference>
<dbReference type="PANTHER" id="PTHR23321:SF26">
    <property type="entry name" value="SMALL RIBOSOMAL SUBUNIT PROTEIN US15M"/>
    <property type="match status" value="1"/>
</dbReference>
<dbReference type="SUPFAM" id="SSF47060">
    <property type="entry name" value="S15/NS1 RNA-binding domain"/>
    <property type="match status" value="1"/>
</dbReference>
<accession>A0ABP1FUQ1</accession>
<evidence type="ECO:0000256" key="5">
    <source>
        <dbReference type="RuleBase" id="RU003920"/>
    </source>
</evidence>
<evidence type="ECO:0000256" key="4">
    <source>
        <dbReference type="RuleBase" id="RU003919"/>
    </source>
</evidence>
<evidence type="ECO:0000256" key="2">
    <source>
        <dbReference type="ARBA" id="ARBA00022980"/>
    </source>
</evidence>
<protein>
    <recommendedName>
        <fullName evidence="5">30S ribosomal protein S15</fullName>
    </recommendedName>
</protein>
<dbReference type="NCBIfam" id="TIGR00952">
    <property type="entry name" value="S15_bact"/>
    <property type="match status" value="1"/>
</dbReference>
<evidence type="ECO:0000313" key="7">
    <source>
        <dbReference type="Proteomes" id="UP001497392"/>
    </source>
</evidence>
<reference evidence="6 7" key="1">
    <citation type="submission" date="2024-06" db="EMBL/GenBank/DDBJ databases">
        <authorList>
            <person name="Kraege A."/>
            <person name="Thomma B."/>
        </authorList>
    </citation>
    <scope>NUCLEOTIDE SEQUENCE [LARGE SCALE GENOMIC DNA]</scope>
</reference>
<dbReference type="CDD" id="cd00353">
    <property type="entry name" value="Ribosomal_S15p_S13e"/>
    <property type="match status" value="1"/>
</dbReference>
<evidence type="ECO:0000256" key="3">
    <source>
        <dbReference type="ARBA" id="ARBA00023274"/>
    </source>
</evidence>
<dbReference type="PANTHER" id="PTHR23321">
    <property type="entry name" value="RIBOSOMAL PROTEIN S15, BACTERIAL AND ORGANELLAR"/>
    <property type="match status" value="1"/>
</dbReference>